<name>A0A6P5X7E8_DURZI</name>
<proteinExistence type="inferred from homology"/>
<evidence type="ECO:0000256" key="2">
    <source>
        <dbReference type="SAM" id="MobiDB-lite"/>
    </source>
</evidence>
<protein>
    <submittedName>
        <fullName evidence="5">Uncharacterized protein LOC111280845</fullName>
    </submittedName>
</protein>
<organism evidence="4 5">
    <name type="scientific">Durio zibethinus</name>
    <name type="common">Durian</name>
    <dbReference type="NCBI Taxonomy" id="66656"/>
    <lineage>
        <taxon>Eukaryota</taxon>
        <taxon>Viridiplantae</taxon>
        <taxon>Streptophyta</taxon>
        <taxon>Embryophyta</taxon>
        <taxon>Tracheophyta</taxon>
        <taxon>Spermatophyta</taxon>
        <taxon>Magnoliopsida</taxon>
        <taxon>eudicotyledons</taxon>
        <taxon>Gunneridae</taxon>
        <taxon>Pentapetalae</taxon>
        <taxon>rosids</taxon>
        <taxon>malvids</taxon>
        <taxon>Malvales</taxon>
        <taxon>Malvaceae</taxon>
        <taxon>Helicteroideae</taxon>
        <taxon>Durio</taxon>
    </lineage>
</organism>
<dbReference type="Pfam" id="PF04520">
    <property type="entry name" value="Senescence_reg"/>
    <property type="match status" value="1"/>
</dbReference>
<dbReference type="AlphaFoldDB" id="A0A6P5X7E8"/>
<dbReference type="OrthoDB" id="1917735at2759"/>
<dbReference type="GO" id="GO:0010150">
    <property type="term" value="P:leaf senescence"/>
    <property type="evidence" value="ECO:0007669"/>
    <property type="project" value="UniProtKB-ARBA"/>
</dbReference>
<dbReference type="GeneID" id="111280845"/>
<dbReference type="RefSeq" id="XP_022724093.1">
    <property type="nucleotide sequence ID" value="XM_022868358.1"/>
</dbReference>
<keyword evidence="4" id="KW-1185">Reference proteome</keyword>
<dbReference type="PANTHER" id="PTHR33083:SF103">
    <property type="entry name" value="SENESCENCE REGULATOR"/>
    <property type="match status" value="1"/>
</dbReference>
<sequence length="243" mass="27558">MADWQRILSKNTGGCSRKSMRYEDFDEEEVWSYEKKEDSSSTPRKPRESSRSSSAWRLPSAPRMIQRVSNSASHEAKVAQQSSTPMNIPDWSKLYGKHANMESSRNGSYVDNRDGIAYNDGDYGRCEEDEDDDIVPPHEWLARKLSRSQISSFSVCEGMGRTLKGKDLSKVRNSVLTKTGFLEHVMNLELENGLKTSWSCLFAVVFQEEERKKKKKRKLAASEILSACGIGFVCVLYIVGVHL</sequence>
<reference evidence="5" key="1">
    <citation type="submission" date="2025-08" db="UniProtKB">
        <authorList>
            <consortium name="RefSeq"/>
        </authorList>
    </citation>
    <scope>IDENTIFICATION</scope>
    <source>
        <tissue evidence="5">Fruit stalk</tissue>
    </source>
</reference>
<evidence type="ECO:0000313" key="4">
    <source>
        <dbReference type="Proteomes" id="UP000515121"/>
    </source>
</evidence>
<dbReference type="PANTHER" id="PTHR33083">
    <property type="entry name" value="EXPRESSED PROTEIN"/>
    <property type="match status" value="1"/>
</dbReference>
<keyword evidence="3" id="KW-1133">Transmembrane helix</keyword>
<feature type="transmembrane region" description="Helical" evidence="3">
    <location>
        <begin position="219"/>
        <end position="240"/>
    </location>
</feature>
<evidence type="ECO:0000256" key="1">
    <source>
        <dbReference type="ARBA" id="ARBA00034773"/>
    </source>
</evidence>
<dbReference type="Proteomes" id="UP000515121">
    <property type="component" value="Unplaced"/>
</dbReference>
<comment type="similarity">
    <text evidence="1">Belongs to the senescence regulator S40 family.</text>
</comment>
<dbReference type="KEGG" id="dzi:111280845"/>
<evidence type="ECO:0000256" key="3">
    <source>
        <dbReference type="SAM" id="Phobius"/>
    </source>
</evidence>
<feature type="compositionally biased region" description="Low complexity" evidence="2">
    <location>
        <begin position="51"/>
        <end position="63"/>
    </location>
</feature>
<dbReference type="InterPro" id="IPR007608">
    <property type="entry name" value="Senescence_reg_S40"/>
</dbReference>
<gene>
    <name evidence="5" type="primary">LOC111280845</name>
</gene>
<evidence type="ECO:0000313" key="5">
    <source>
        <dbReference type="RefSeq" id="XP_022724093.1"/>
    </source>
</evidence>
<feature type="region of interest" description="Disordered" evidence="2">
    <location>
        <begin position="31"/>
        <end position="90"/>
    </location>
</feature>
<feature type="compositionally biased region" description="Polar residues" evidence="2">
    <location>
        <begin position="67"/>
        <end position="86"/>
    </location>
</feature>
<accession>A0A6P5X7E8</accession>
<feature type="compositionally biased region" description="Basic and acidic residues" evidence="2">
    <location>
        <begin position="32"/>
        <end position="50"/>
    </location>
</feature>
<keyword evidence="3" id="KW-0812">Transmembrane</keyword>
<keyword evidence="3" id="KW-0472">Membrane</keyword>